<evidence type="ECO:0000313" key="2">
    <source>
        <dbReference type="Proteomes" id="UP001290861"/>
    </source>
</evidence>
<name>A0ABU5MXA5_9BACT</name>
<comment type="caution">
    <text evidence="1">The sequence shown here is derived from an EMBL/GenBank/DDBJ whole genome shotgun (WGS) entry which is preliminary data.</text>
</comment>
<dbReference type="EMBL" id="JARVCO010000010">
    <property type="protein sequence ID" value="MDZ8118814.1"/>
    <property type="molecule type" value="Genomic_DNA"/>
</dbReference>
<gene>
    <name evidence="1" type="ORF">P9H32_09255</name>
</gene>
<dbReference type="RefSeq" id="WP_322608610.1">
    <property type="nucleotide sequence ID" value="NZ_JARVCO010000010.1"/>
</dbReference>
<protein>
    <recommendedName>
        <fullName evidence="3">Lipoprotein</fullName>
    </recommendedName>
</protein>
<proteinExistence type="predicted"/>
<accession>A0ABU5MXA5</accession>
<reference evidence="1 2" key="1">
    <citation type="journal article" date="2024" name="Appl. Environ. Microbiol.">
        <title>Pontiella agarivorans sp. nov., a novel marine anaerobic bacterium capable of degrading macroalgal polysaccharides and fixing nitrogen.</title>
        <authorList>
            <person name="Liu N."/>
            <person name="Kivenson V."/>
            <person name="Peng X."/>
            <person name="Cui Z."/>
            <person name="Lankiewicz T.S."/>
            <person name="Gosselin K.M."/>
            <person name="English C.J."/>
            <person name="Blair E.M."/>
            <person name="O'Malley M.A."/>
            <person name="Valentine D.L."/>
        </authorList>
    </citation>
    <scope>NUCLEOTIDE SEQUENCE [LARGE SCALE GENOMIC DNA]</scope>
    <source>
        <strain evidence="1 2">NLcol2</strain>
    </source>
</reference>
<sequence>MMKKILISTFIGLSLAGCKTTSITSTEKTSEPKTEKATKIAEPKPELADFTFAKWEGRNIYNFFYEVFEEGTPVSSFTNEVFSTASYKGVSWEIIQASRGMNVVGVHVKSEWPYGSVGYAGDKRDMQPRVPFPIDQATFVINRWSDVSYLNGQKFKQYVIFTGYEEGFLQFSGNETNEVKKLCFLTISGLKDAINYFESAEQ</sequence>
<keyword evidence="2" id="KW-1185">Reference proteome</keyword>
<dbReference type="PROSITE" id="PS51257">
    <property type="entry name" value="PROKAR_LIPOPROTEIN"/>
    <property type="match status" value="1"/>
</dbReference>
<evidence type="ECO:0000313" key="1">
    <source>
        <dbReference type="EMBL" id="MDZ8118814.1"/>
    </source>
</evidence>
<dbReference type="Proteomes" id="UP001290861">
    <property type="component" value="Unassembled WGS sequence"/>
</dbReference>
<organism evidence="1 2">
    <name type="scientific">Pontiella agarivorans</name>
    <dbReference type="NCBI Taxonomy" id="3038953"/>
    <lineage>
        <taxon>Bacteria</taxon>
        <taxon>Pseudomonadati</taxon>
        <taxon>Kiritimatiellota</taxon>
        <taxon>Kiritimatiellia</taxon>
        <taxon>Kiritimatiellales</taxon>
        <taxon>Pontiellaceae</taxon>
        <taxon>Pontiella</taxon>
    </lineage>
</organism>
<evidence type="ECO:0008006" key="3">
    <source>
        <dbReference type="Google" id="ProtNLM"/>
    </source>
</evidence>